<feature type="region of interest" description="Disordered" evidence="1">
    <location>
        <begin position="418"/>
        <end position="455"/>
    </location>
</feature>
<accession>A0A5C3M9H2</accession>
<dbReference type="AlphaFoldDB" id="A0A5C3M9H2"/>
<name>A0A5C3M9H2_9AGAR</name>
<dbReference type="Pfam" id="PF10310">
    <property type="entry name" value="DUF5427"/>
    <property type="match status" value="1"/>
</dbReference>
<proteinExistence type="predicted"/>
<dbReference type="STRING" id="68775.A0A5C3M9H2"/>
<protein>
    <submittedName>
        <fullName evidence="2">Maintenance of telomere capping protein 1</fullName>
    </submittedName>
</protein>
<dbReference type="PANTHER" id="PTHR28265:SF1">
    <property type="entry name" value="MAINTENANCE OF TELOMERE CAPPING PROTEIN 1"/>
    <property type="match status" value="1"/>
</dbReference>
<feature type="compositionally biased region" description="Low complexity" evidence="1">
    <location>
        <begin position="96"/>
        <end position="108"/>
    </location>
</feature>
<keyword evidence="3" id="KW-1185">Reference proteome</keyword>
<dbReference type="PANTHER" id="PTHR28265">
    <property type="entry name" value="MAINTENANCE OF TELOMERE CAPPING PROTEIN 1"/>
    <property type="match status" value="1"/>
</dbReference>
<evidence type="ECO:0000313" key="3">
    <source>
        <dbReference type="Proteomes" id="UP000308652"/>
    </source>
</evidence>
<reference evidence="2 3" key="1">
    <citation type="journal article" date="2019" name="Nat. Ecol. Evol.">
        <title>Megaphylogeny resolves global patterns of mushroom evolution.</title>
        <authorList>
            <person name="Varga T."/>
            <person name="Krizsan K."/>
            <person name="Foldi C."/>
            <person name="Dima B."/>
            <person name="Sanchez-Garcia M."/>
            <person name="Sanchez-Ramirez S."/>
            <person name="Szollosi G.J."/>
            <person name="Szarkandi J.G."/>
            <person name="Papp V."/>
            <person name="Albert L."/>
            <person name="Andreopoulos W."/>
            <person name="Angelini C."/>
            <person name="Antonin V."/>
            <person name="Barry K.W."/>
            <person name="Bougher N.L."/>
            <person name="Buchanan P."/>
            <person name="Buyck B."/>
            <person name="Bense V."/>
            <person name="Catcheside P."/>
            <person name="Chovatia M."/>
            <person name="Cooper J."/>
            <person name="Damon W."/>
            <person name="Desjardin D."/>
            <person name="Finy P."/>
            <person name="Geml J."/>
            <person name="Haridas S."/>
            <person name="Hughes K."/>
            <person name="Justo A."/>
            <person name="Karasinski D."/>
            <person name="Kautmanova I."/>
            <person name="Kiss B."/>
            <person name="Kocsube S."/>
            <person name="Kotiranta H."/>
            <person name="LaButti K.M."/>
            <person name="Lechner B.E."/>
            <person name="Liimatainen K."/>
            <person name="Lipzen A."/>
            <person name="Lukacs Z."/>
            <person name="Mihaltcheva S."/>
            <person name="Morgado L.N."/>
            <person name="Niskanen T."/>
            <person name="Noordeloos M.E."/>
            <person name="Ohm R.A."/>
            <person name="Ortiz-Santana B."/>
            <person name="Ovrebo C."/>
            <person name="Racz N."/>
            <person name="Riley R."/>
            <person name="Savchenko A."/>
            <person name="Shiryaev A."/>
            <person name="Soop K."/>
            <person name="Spirin V."/>
            <person name="Szebenyi C."/>
            <person name="Tomsovsky M."/>
            <person name="Tulloss R.E."/>
            <person name="Uehling J."/>
            <person name="Grigoriev I.V."/>
            <person name="Vagvolgyi C."/>
            <person name="Papp T."/>
            <person name="Martin F.M."/>
            <person name="Miettinen O."/>
            <person name="Hibbett D.S."/>
            <person name="Nagy L.G."/>
        </authorList>
    </citation>
    <scope>NUCLEOTIDE SEQUENCE [LARGE SCALE GENOMIC DNA]</scope>
    <source>
        <strain evidence="2 3">CBS 166.37</strain>
    </source>
</reference>
<feature type="region of interest" description="Disordered" evidence="1">
    <location>
        <begin position="1"/>
        <end position="134"/>
    </location>
</feature>
<evidence type="ECO:0000313" key="2">
    <source>
        <dbReference type="EMBL" id="TFK41353.1"/>
    </source>
</evidence>
<evidence type="ECO:0000256" key="1">
    <source>
        <dbReference type="SAM" id="MobiDB-lite"/>
    </source>
</evidence>
<gene>
    <name evidence="2" type="ORF">BDQ12DRAFT_679314</name>
</gene>
<dbReference type="InterPro" id="IPR018814">
    <property type="entry name" value="DUF5427"/>
</dbReference>
<dbReference type="Proteomes" id="UP000308652">
    <property type="component" value="Unassembled WGS sequence"/>
</dbReference>
<dbReference type="EMBL" id="ML213595">
    <property type="protein sequence ID" value="TFK41353.1"/>
    <property type="molecule type" value="Genomic_DNA"/>
</dbReference>
<dbReference type="OrthoDB" id="5594977at2759"/>
<sequence>MSSKSKSRNDEALQLLDDLDSFAPPAGANPAATKGTPPPPGNNEGEAAEALAFLEEITQKSTEPARATPAHISRSSTPTIRKSTERVRLGGGAPTSLLPSASSSSSSLHKVVSAGSDAGAKKTEQQQQAGGAGVGGWGWGSVWSTASAAIQQAKTVVDEQVKQLPKNEQARKWGEGVIEYAKAAQLDKLGQDFKRVGLSTLTDILNVVAPPISEHEVIQVWLSHDMEGYEGVESLVYRALARIMEQVEGGDLIVNRGNESRPKDGSGNGRNLNTVEGYDAAIKLTQANIAEIIKTNTQATQPKASSTTSPTTYSHVYLRIQPYFTTYGQPIPSSPSTDSDALSPLAIDQQHLQFLVYLFDPEHKLTHTTVTQAVPGKWLAVWDEYEWVEDLVAEALRVGVEVIGQEYVVARMGWGEKNADGESVKGEGEMKKEGGEAKEAAVVDTGEKAGKDEEP</sequence>
<organism evidence="2 3">
    <name type="scientific">Crucibulum laeve</name>
    <dbReference type="NCBI Taxonomy" id="68775"/>
    <lineage>
        <taxon>Eukaryota</taxon>
        <taxon>Fungi</taxon>
        <taxon>Dikarya</taxon>
        <taxon>Basidiomycota</taxon>
        <taxon>Agaricomycotina</taxon>
        <taxon>Agaricomycetes</taxon>
        <taxon>Agaricomycetidae</taxon>
        <taxon>Agaricales</taxon>
        <taxon>Agaricineae</taxon>
        <taxon>Nidulariaceae</taxon>
        <taxon>Crucibulum</taxon>
    </lineage>
</organism>
<feature type="compositionally biased region" description="Low complexity" evidence="1">
    <location>
        <begin position="23"/>
        <end position="35"/>
    </location>
</feature>